<dbReference type="InterPro" id="IPR037231">
    <property type="entry name" value="NAP-like_sf"/>
</dbReference>
<feature type="region of interest" description="Disordered" evidence="3">
    <location>
        <begin position="226"/>
        <end position="247"/>
    </location>
</feature>
<feature type="region of interest" description="Disordered" evidence="3">
    <location>
        <begin position="286"/>
        <end position="313"/>
    </location>
</feature>
<dbReference type="Proteomes" id="UP000813444">
    <property type="component" value="Unassembled WGS sequence"/>
</dbReference>
<name>A0A8K0SS77_9HYPO</name>
<dbReference type="EMBL" id="JAGPNK010000007">
    <property type="protein sequence ID" value="KAH7318697.1"/>
    <property type="molecule type" value="Genomic_DNA"/>
</dbReference>
<evidence type="ECO:0000313" key="4">
    <source>
        <dbReference type="EMBL" id="KAH7318697.1"/>
    </source>
</evidence>
<proteinExistence type="inferred from homology"/>
<evidence type="ECO:0000313" key="5">
    <source>
        <dbReference type="Proteomes" id="UP000813444"/>
    </source>
</evidence>
<accession>A0A8K0SS77</accession>
<keyword evidence="5" id="KW-1185">Reference proteome</keyword>
<protein>
    <submittedName>
        <fullName evidence="4">Nucleosome assembly protein</fullName>
    </submittedName>
</protein>
<sequence>MSAEQLDNPVSYHQLEELEDEFEEVELELIRQQTKLTKDLLAKREKLISQIPNFWPLVFEQAPPDVDEYVQPSDAVVLANSLVSLTVERFELPGGDPRSIAIRWEFSENDYFEDKVLEKKFWWRRHRDGWAGLVSEPVTINWKKGKDLTGGMLDLAKKVYEEDKAAGDAKPAGETEAKKALNTLMEKTGLNGVSFFCWFGFAGRKVSEEENKEAIKLEQEKRKALKEGKEVDVMDEDNEDEDDDEDDEYEYEIFPTADDLAVFLAEDLYPGAIKYFLTAQEQDGMSDLNFESDDEMEDGDEDKAKPPSKKRKA</sequence>
<evidence type="ECO:0000256" key="1">
    <source>
        <dbReference type="ARBA" id="ARBA00009947"/>
    </source>
</evidence>
<dbReference type="GO" id="GO:0006334">
    <property type="term" value="P:nucleosome assembly"/>
    <property type="evidence" value="ECO:0007669"/>
    <property type="project" value="InterPro"/>
</dbReference>
<comment type="caution">
    <text evidence="4">The sequence shown here is derived from an EMBL/GenBank/DDBJ whole genome shotgun (WGS) entry which is preliminary data.</text>
</comment>
<dbReference type="InterPro" id="IPR002164">
    <property type="entry name" value="NAP_family"/>
</dbReference>
<dbReference type="Pfam" id="PF00956">
    <property type="entry name" value="NAP"/>
    <property type="match status" value="1"/>
</dbReference>
<dbReference type="AlphaFoldDB" id="A0A8K0SS77"/>
<feature type="compositionally biased region" description="Acidic residues" evidence="3">
    <location>
        <begin position="290"/>
        <end position="301"/>
    </location>
</feature>
<evidence type="ECO:0000256" key="2">
    <source>
        <dbReference type="RuleBase" id="RU003876"/>
    </source>
</evidence>
<evidence type="ECO:0000256" key="3">
    <source>
        <dbReference type="SAM" id="MobiDB-lite"/>
    </source>
</evidence>
<comment type="similarity">
    <text evidence="1 2">Belongs to the nucleosome assembly protein (NAP) family.</text>
</comment>
<feature type="compositionally biased region" description="Acidic residues" evidence="3">
    <location>
        <begin position="233"/>
        <end position="247"/>
    </location>
</feature>
<reference evidence="4" key="1">
    <citation type="journal article" date="2021" name="Nat. Commun.">
        <title>Genetic determinants of endophytism in the Arabidopsis root mycobiome.</title>
        <authorList>
            <person name="Mesny F."/>
            <person name="Miyauchi S."/>
            <person name="Thiergart T."/>
            <person name="Pickel B."/>
            <person name="Atanasova L."/>
            <person name="Karlsson M."/>
            <person name="Huettel B."/>
            <person name="Barry K.W."/>
            <person name="Haridas S."/>
            <person name="Chen C."/>
            <person name="Bauer D."/>
            <person name="Andreopoulos W."/>
            <person name="Pangilinan J."/>
            <person name="LaButti K."/>
            <person name="Riley R."/>
            <person name="Lipzen A."/>
            <person name="Clum A."/>
            <person name="Drula E."/>
            <person name="Henrissat B."/>
            <person name="Kohler A."/>
            <person name="Grigoriev I.V."/>
            <person name="Martin F.M."/>
            <person name="Hacquard S."/>
        </authorList>
    </citation>
    <scope>NUCLEOTIDE SEQUENCE</scope>
    <source>
        <strain evidence="4">MPI-CAGE-CH-0235</strain>
    </source>
</reference>
<dbReference type="SUPFAM" id="SSF143113">
    <property type="entry name" value="NAP-like"/>
    <property type="match status" value="1"/>
</dbReference>
<dbReference type="OrthoDB" id="19419at2759"/>
<dbReference type="PANTHER" id="PTHR11875">
    <property type="entry name" value="TESTIS-SPECIFIC Y-ENCODED PROTEIN"/>
    <property type="match status" value="1"/>
</dbReference>
<gene>
    <name evidence="4" type="ORF">B0I35DRAFT_479178</name>
</gene>
<dbReference type="Gene3D" id="3.30.1120.90">
    <property type="entry name" value="Nucleosome assembly protein"/>
    <property type="match status" value="1"/>
</dbReference>
<organism evidence="4 5">
    <name type="scientific">Stachybotrys elegans</name>
    <dbReference type="NCBI Taxonomy" id="80388"/>
    <lineage>
        <taxon>Eukaryota</taxon>
        <taxon>Fungi</taxon>
        <taxon>Dikarya</taxon>
        <taxon>Ascomycota</taxon>
        <taxon>Pezizomycotina</taxon>
        <taxon>Sordariomycetes</taxon>
        <taxon>Hypocreomycetidae</taxon>
        <taxon>Hypocreales</taxon>
        <taxon>Stachybotryaceae</taxon>
        <taxon>Stachybotrys</taxon>
    </lineage>
</organism>
<dbReference type="GO" id="GO:0005634">
    <property type="term" value="C:nucleus"/>
    <property type="evidence" value="ECO:0007669"/>
    <property type="project" value="InterPro"/>
</dbReference>